<dbReference type="AlphaFoldDB" id="A0A7S0FYT7"/>
<feature type="transmembrane region" description="Helical" evidence="7">
    <location>
        <begin position="152"/>
        <end position="169"/>
    </location>
</feature>
<dbReference type="Pfam" id="PF01733">
    <property type="entry name" value="Nucleoside_tran"/>
    <property type="match status" value="1"/>
</dbReference>
<feature type="transmembrane region" description="Helical" evidence="7">
    <location>
        <begin position="118"/>
        <end position="140"/>
    </location>
</feature>
<evidence type="ECO:0000256" key="2">
    <source>
        <dbReference type="ARBA" id="ARBA00007965"/>
    </source>
</evidence>
<dbReference type="PANTHER" id="PTHR10332:SF10">
    <property type="entry name" value="EQUILIBRATIVE NUCLEOSIDE TRANSPORTER 4"/>
    <property type="match status" value="1"/>
</dbReference>
<dbReference type="PRINTS" id="PR01130">
    <property type="entry name" value="DERENTRNSPRT"/>
</dbReference>
<dbReference type="PANTHER" id="PTHR10332">
    <property type="entry name" value="EQUILIBRATIVE NUCLEOSIDE TRANSPORTER"/>
    <property type="match status" value="1"/>
</dbReference>
<evidence type="ECO:0000256" key="5">
    <source>
        <dbReference type="ARBA" id="ARBA00022989"/>
    </source>
</evidence>
<keyword evidence="6 7" id="KW-0472">Membrane</keyword>
<feature type="transmembrane region" description="Helical" evidence="7">
    <location>
        <begin position="84"/>
        <end position="106"/>
    </location>
</feature>
<feature type="transmembrane region" description="Helical" evidence="7">
    <location>
        <begin position="51"/>
        <end position="72"/>
    </location>
</feature>
<keyword evidence="5 7" id="KW-1133">Transmembrane helix</keyword>
<feature type="transmembrane region" description="Helical" evidence="7">
    <location>
        <begin position="175"/>
        <end position="196"/>
    </location>
</feature>
<reference evidence="8" key="1">
    <citation type="submission" date="2021-01" db="EMBL/GenBank/DDBJ databases">
        <authorList>
            <person name="Corre E."/>
            <person name="Pelletier E."/>
            <person name="Niang G."/>
            <person name="Scheremetjew M."/>
            <person name="Finn R."/>
            <person name="Kale V."/>
            <person name="Holt S."/>
            <person name="Cochrane G."/>
            <person name="Meng A."/>
            <person name="Brown T."/>
            <person name="Cohen L."/>
        </authorList>
    </citation>
    <scope>NUCLEOTIDE SEQUENCE</scope>
    <source>
        <strain evidence="8">Pbaha01</strain>
    </source>
</reference>
<dbReference type="GO" id="GO:0005886">
    <property type="term" value="C:plasma membrane"/>
    <property type="evidence" value="ECO:0007669"/>
    <property type="project" value="TreeGrafter"/>
</dbReference>
<name>A0A7S0FYT7_9DINO</name>
<evidence type="ECO:0000256" key="3">
    <source>
        <dbReference type="ARBA" id="ARBA00022448"/>
    </source>
</evidence>
<feature type="transmembrane region" description="Helical" evidence="7">
    <location>
        <begin position="251"/>
        <end position="270"/>
    </location>
</feature>
<feature type="transmembrane region" description="Helical" evidence="7">
    <location>
        <begin position="383"/>
        <end position="405"/>
    </location>
</feature>
<comment type="subcellular location">
    <subcellularLocation>
        <location evidence="1">Membrane</location>
        <topology evidence="1">Multi-pass membrane protein</topology>
    </subcellularLocation>
</comment>
<dbReference type="InterPro" id="IPR002259">
    <property type="entry name" value="Eqnu_transpt"/>
</dbReference>
<keyword evidence="3" id="KW-0813">Transport</keyword>
<dbReference type="EMBL" id="HBEG01049342">
    <property type="protein sequence ID" value="CAD8386394.1"/>
    <property type="molecule type" value="Transcribed_RNA"/>
</dbReference>
<protein>
    <submittedName>
        <fullName evidence="8">Uncharacterized protein</fullName>
    </submittedName>
</protein>
<evidence type="ECO:0000256" key="4">
    <source>
        <dbReference type="ARBA" id="ARBA00022692"/>
    </source>
</evidence>
<accession>A0A7S0FYT7</accession>
<dbReference type="GO" id="GO:0005337">
    <property type="term" value="F:nucleoside transmembrane transporter activity"/>
    <property type="evidence" value="ECO:0007669"/>
    <property type="project" value="InterPro"/>
</dbReference>
<feature type="transmembrane region" description="Helical" evidence="7">
    <location>
        <begin position="350"/>
        <end position="371"/>
    </location>
</feature>
<sequence length="410" mass="42958">MALCAESSSDPGIALPSRAFTFTGIAQLVGWNAVLTASAFLDSEIFPGRKWAFRTAIIYAVGTTIGQAVMIGGPLPRLPFSVRWCLSVVCMMSAMLGLFAMVALTQNGALAVDVGFDVALSCVILLSLGAAVFQASTFGLAGAADPALSGRLMMGQGIAGIVTGVASVFKPSLTVLGCLVGVTVLTSLLALVVYCAQLRVHPQIRSILERMAADRLLPSADAVSMQGSLGGGAMPQLASPRRRNRRIAQDVLSQAIGVFFIFLVTFVVFPGVVTRWSGALGLPATRFVTLMVGEFQLLDVAGRTAAGYVRAPRGKVVLASSLSRAAFVPLFIGAQIGGENSFFSNGVWEVVLMGLFAFSNGFVSTLGMMLGPERVCFKEEKETAGHIMSFSLASGILVGSLLALLTQVRF</sequence>
<evidence type="ECO:0000256" key="1">
    <source>
        <dbReference type="ARBA" id="ARBA00004141"/>
    </source>
</evidence>
<evidence type="ECO:0000256" key="7">
    <source>
        <dbReference type="SAM" id="Phobius"/>
    </source>
</evidence>
<keyword evidence="4 7" id="KW-0812">Transmembrane</keyword>
<proteinExistence type="inferred from homology"/>
<evidence type="ECO:0000313" key="8">
    <source>
        <dbReference type="EMBL" id="CAD8386394.1"/>
    </source>
</evidence>
<gene>
    <name evidence="8" type="ORF">PBAH0796_LOCUS30082</name>
</gene>
<evidence type="ECO:0000256" key="6">
    <source>
        <dbReference type="ARBA" id="ARBA00023136"/>
    </source>
</evidence>
<organism evidence="8">
    <name type="scientific">Pyrodinium bahamense</name>
    <dbReference type="NCBI Taxonomy" id="73915"/>
    <lineage>
        <taxon>Eukaryota</taxon>
        <taxon>Sar</taxon>
        <taxon>Alveolata</taxon>
        <taxon>Dinophyceae</taxon>
        <taxon>Gonyaulacales</taxon>
        <taxon>Pyrocystaceae</taxon>
        <taxon>Pyrodinium</taxon>
    </lineage>
</organism>
<comment type="similarity">
    <text evidence="2">Belongs to the SLC29A/ENT transporter (TC 2.A.57) family.</text>
</comment>